<dbReference type="PANTHER" id="PTHR30250:SF10">
    <property type="entry name" value="LIPOPOLYSACCHARIDE BIOSYNTHESIS PROTEIN WZXC"/>
    <property type="match status" value="1"/>
</dbReference>
<keyword evidence="3" id="KW-1003">Cell membrane</keyword>
<feature type="transmembrane region" description="Helical" evidence="7">
    <location>
        <begin position="248"/>
        <end position="268"/>
    </location>
</feature>
<dbReference type="AlphaFoldDB" id="D5C0M6"/>
<feature type="transmembrane region" description="Helical" evidence="7">
    <location>
        <begin position="437"/>
        <end position="454"/>
    </location>
</feature>
<dbReference type="CDD" id="cd13128">
    <property type="entry name" value="MATE_Wzx_like"/>
    <property type="match status" value="1"/>
</dbReference>
<feature type="transmembrane region" description="Helical" evidence="7">
    <location>
        <begin position="314"/>
        <end position="338"/>
    </location>
</feature>
<evidence type="ECO:0000256" key="6">
    <source>
        <dbReference type="ARBA" id="ARBA00023136"/>
    </source>
</evidence>
<evidence type="ECO:0000256" key="4">
    <source>
        <dbReference type="ARBA" id="ARBA00022692"/>
    </source>
</evidence>
<feature type="transmembrane region" description="Helical" evidence="7">
    <location>
        <begin position="28"/>
        <end position="51"/>
    </location>
</feature>
<name>D5C0M6_NITHN</name>
<dbReference type="InterPro" id="IPR050833">
    <property type="entry name" value="Poly_Biosynth_Transport"/>
</dbReference>
<keyword evidence="6 7" id="KW-0472">Membrane</keyword>
<protein>
    <submittedName>
        <fullName evidence="8">Polysaccharide biosynthesis protein</fullName>
    </submittedName>
</protein>
<dbReference type="EMBL" id="CP001798">
    <property type="protein sequence ID" value="ADE16349.1"/>
    <property type="molecule type" value="Genomic_DNA"/>
</dbReference>
<feature type="transmembrane region" description="Helical" evidence="7">
    <location>
        <begin position="344"/>
        <end position="365"/>
    </location>
</feature>
<dbReference type="HOGENOM" id="CLU_540610_0_0_6"/>
<comment type="similarity">
    <text evidence="2">Belongs to the polysaccharide synthase family.</text>
</comment>
<proteinExistence type="inferred from homology"/>
<dbReference type="InterPro" id="IPR002797">
    <property type="entry name" value="Polysacc_synth"/>
</dbReference>
<feature type="transmembrane region" description="Helical" evidence="7">
    <location>
        <begin position="274"/>
        <end position="293"/>
    </location>
</feature>
<keyword evidence="5 7" id="KW-1133">Transmembrane helix</keyword>
<gene>
    <name evidence="8" type="ordered locus">Nhal_3306</name>
</gene>
<dbReference type="GO" id="GO:0005886">
    <property type="term" value="C:plasma membrane"/>
    <property type="evidence" value="ECO:0007669"/>
    <property type="project" value="UniProtKB-SubCell"/>
</dbReference>
<evidence type="ECO:0000256" key="2">
    <source>
        <dbReference type="ARBA" id="ARBA00007430"/>
    </source>
</evidence>
<feature type="transmembrane region" description="Helical" evidence="7">
    <location>
        <begin position="377"/>
        <end position="396"/>
    </location>
</feature>
<dbReference type="Proteomes" id="UP000001844">
    <property type="component" value="Chromosome"/>
</dbReference>
<evidence type="ECO:0000256" key="5">
    <source>
        <dbReference type="ARBA" id="ARBA00022989"/>
    </source>
</evidence>
<dbReference type="OrthoDB" id="103403at2"/>
<feature type="transmembrane region" description="Helical" evidence="7">
    <location>
        <begin position="128"/>
        <end position="148"/>
    </location>
</feature>
<evidence type="ECO:0000313" key="9">
    <source>
        <dbReference type="Proteomes" id="UP000001844"/>
    </source>
</evidence>
<evidence type="ECO:0000256" key="3">
    <source>
        <dbReference type="ARBA" id="ARBA00022475"/>
    </source>
</evidence>
<dbReference type="Pfam" id="PF01943">
    <property type="entry name" value="Polysacc_synt"/>
    <property type="match status" value="1"/>
</dbReference>
<evidence type="ECO:0000256" key="1">
    <source>
        <dbReference type="ARBA" id="ARBA00004651"/>
    </source>
</evidence>
<dbReference type="PANTHER" id="PTHR30250">
    <property type="entry name" value="PST FAMILY PREDICTED COLANIC ACID TRANSPORTER"/>
    <property type="match status" value="1"/>
</dbReference>
<comment type="subcellular location">
    <subcellularLocation>
        <location evidence="1">Cell membrane</location>
        <topology evidence="1">Multi-pass membrane protein</topology>
    </subcellularLocation>
</comment>
<dbReference type="STRING" id="472759.Nhal_3306"/>
<feature type="transmembrane region" description="Helical" evidence="7">
    <location>
        <begin position="57"/>
        <end position="76"/>
    </location>
</feature>
<feature type="transmembrane region" description="Helical" evidence="7">
    <location>
        <begin position="460"/>
        <end position="480"/>
    </location>
</feature>
<sequence length="504" mass="55430">MVRKVEKERSFSQSKKVDTAARVIKNSAALFTASLFAKGGGLIVAVLVARYLDPSSLGIYGIVLALALLFEIITPFGQQDVVVRAIARDQSLMFTYWVNASVTTILFALGFGVILASFAHLMSYDERIIMAVYVAAIGLPVAGLYLIAQAVLQGLERMEHLVIAAFIGRVLGLFILWILLVMGVGIWSAFVGRIIFQLTSFLILSWVILQQSKQVGSTPDWRPKVNFCQAILSTAVPFALQRFLTESLARINIIILPMIVALDMVGIFNGADRVSQTSASIIPVVMMSILPVFSRSFKNFKSKSGALISQTLKFLFIVILPFVFIVTAIADKIILLLYGPGYEASVQVLQVIIWSQVFFAADMVMKQSMIANDNERAMVWRSALGTIMSIALTVVLGKMYGLFGISIAIVVASVFVLILDASFVLKYITKIDLAQAAYKPFLCALLSGAVSFSLTKYNLFILLLITATAYIIALLLFKAFSAAEMLIMRQLFYRAWGRIIKIKG</sequence>
<keyword evidence="9" id="KW-1185">Reference proteome</keyword>
<feature type="transmembrane region" description="Helical" evidence="7">
    <location>
        <begin position="402"/>
        <end position="425"/>
    </location>
</feature>
<accession>D5C0M6</accession>
<evidence type="ECO:0000256" key="7">
    <source>
        <dbReference type="SAM" id="Phobius"/>
    </source>
</evidence>
<keyword evidence="4 7" id="KW-0812">Transmembrane</keyword>
<feature type="transmembrane region" description="Helical" evidence="7">
    <location>
        <begin position="160"/>
        <end position="180"/>
    </location>
</feature>
<feature type="transmembrane region" description="Helical" evidence="7">
    <location>
        <begin position="96"/>
        <end position="122"/>
    </location>
</feature>
<dbReference type="KEGG" id="nhl:Nhal_3306"/>
<dbReference type="eggNOG" id="COG2244">
    <property type="taxonomic scope" value="Bacteria"/>
</dbReference>
<evidence type="ECO:0000313" key="8">
    <source>
        <dbReference type="EMBL" id="ADE16349.1"/>
    </source>
</evidence>
<organism evidence="8 9">
    <name type="scientific">Nitrosococcus halophilus (strain Nc4)</name>
    <dbReference type="NCBI Taxonomy" id="472759"/>
    <lineage>
        <taxon>Bacteria</taxon>
        <taxon>Pseudomonadati</taxon>
        <taxon>Pseudomonadota</taxon>
        <taxon>Gammaproteobacteria</taxon>
        <taxon>Chromatiales</taxon>
        <taxon>Chromatiaceae</taxon>
        <taxon>Nitrosococcus</taxon>
    </lineage>
</organism>
<feature type="transmembrane region" description="Helical" evidence="7">
    <location>
        <begin position="186"/>
        <end position="209"/>
    </location>
</feature>
<reference evidence="9" key="1">
    <citation type="submission" date="2010-04" db="EMBL/GenBank/DDBJ databases">
        <title>Complete genome sequence of Nitrosococcus halophilus Nc4, a salt-adapted, aerobic obligate ammonia-oxidizing sulfur purple bacterium.</title>
        <authorList>
            <consortium name="US DOE Joint Genome Institute"/>
            <person name="Campbell M.A."/>
            <person name="Malfatti S.A."/>
            <person name="Chain P.S.G."/>
            <person name="Heidelberg J.F."/>
            <person name="Ward B.B."/>
            <person name="Klotz M.G."/>
        </authorList>
    </citation>
    <scope>NUCLEOTIDE SEQUENCE [LARGE SCALE GENOMIC DNA]</scope>
    <source>
        <strain evidence="9">Nc4</strain>
    </source>
</reference>